<sequence length="72" mass="7472">MGKVAGGSMDGSVPLEAVMECAGVRAWLMLVGKRWAGKPPGWPLLESFARGLFGEEVAVKAAVGSISILKSI</sequence>
<reference evidence="1" key="1">
    <citation type="submission" date="2021-08" db="EMBL/GenBank/DDBJ databases">
        <title>The first chromosome-level gecko genome reveals the dynamic sex chromosomes of Neotropical dwarf geckos (Sphaerodactylidae: Sphaerodactylus).</title>
        <authorList>
            <person name="Pinto B.J."/>
            <person name="Keating S.E."/>
            <person name="Gamble T."/>
        </authorList>
    </citation>
    <scope>NUCLEOTIDE SEQUENCE</scope>
    <source>
        <strain evidence="1">TG3544</strain>
    </source>
</reference>
<dbReference type="EMBL" id="CM037628">
    <property type="protein sequence ID" value="KAH7996701.1"/>
    <property type="molecule type" value="Genomic_DNA"/>
</dbReference>
<protein>
    <submittedName>
        <fullName evidence="1">Uncharacterized protein</fullName>
    </submittedName>
</protein>
<comment type="caution">
    <text evidence="1">The sequence shown here is derived from an EMBL/GenBank/DDBJ whole genome shotgun (WGS) entry which is preliminary data.</text>
</comment>
<accession>A0ACB8EV79</accession>
<evidence type="ECO:0000313" key="1">
    <source>
        <dbReference type="EMBL" id="KAH7996701.1"/>
    </source>
</evidence>
<dbReference type="Proteomes" id="UP000827872">
    <property type="component" value="Linkage Group LG15"/>
</dbReference>
<keyword evidence="2" id="KW-1185">Reference proteome</keyword>
<gene>
    <name evidence="1" type="ORF">K3G42_010201</name>
</gene>
<proteinExistence type="predicted"/>
<name>A0ACB8EV79_9SAUR</name>
<organism evidence="1 2">
    <name type="scientific">Sphaerodactylus townsendi</name>
    <dbReference type="NCBI Taxonomy" id="933632"/>
    <lineage>
        <taxon>Eukaryota</taxon>
        <taxon>Metazoa</taxon>
        <taxon>Chordata</taxon>
        <taxon>Craniata</taxon>
        <taxon>Vertebrata</taxon>
        <taxon>Euteleostomi</taxon>
        <taxon>Lepidosauria</taxon>
        <taxon>Squamata</taxon>
        <taxon>Bifurcata</taxon>
        <taxon>Gekkota</taxon>
        <taxon>Sphaerodactylidae</taxon>
        <taxon>Sphaerodactylus</taxon>
    </lineage>
</organism>
<evidence type="ECO:0000313" key="2">
    <source>
        <dbReference type="Proteomes" id="UP000827872"/>
    </source>
</evidence>